<dbReference type="PROSITE" id="PS50855">
    <property type="entry name" value="COX1"/>
    <property type="match status" value="1"/>
</dbReference>
<comment type="subcellular location">
    <subcellularLocation>
        <location evidence="1">Membrane</location>
        <topology evidence="1">Multi-pass membrane protein</topology>
    </subcellularLocation>
</comment>
<dbReference type="EMBL" id="BSDD01000004">
    <property type="protein sequence ID" value="GLH70633.1"/>
    <property type="molecule type" value="Genomic_DNA"/>
</dbReference>
<dbReference type="PANTHER" id="PTHR10422:SF18">
    <property type="entry name" value="CYTOCHROME C OXIDASE SUBUNIT 1"/>
    <property type="match status" value="1"/>
</dbReference>
<proteinExistence type="inferred from homology"/>
<evidence type="ECO:0000256" key="4">
    <source>
        <dbReference type="ARBA" id="ARBA00022989"/>
    </source>
</evidence>
<feature type="transmembrane region" description="Helical" evidence="7">
    <location>
        <begin position="472"/>
        <end position="493"/>
    </location>
</feature>
<accession>A0ABQ5Q880</accession>
<comment type="similarity">
    <text evidence="6">Belongs to the heme-copper respiratory oxidase family.</text>
</comment>
<evidence type="ECO:0000256" key="1">
    <source>
        <dbReference type="ARBA" id="ARBA00004141"/>
    </source>
</evidence>
<feature type="transmembrane region" description="Helical" evidence="7">
    <location>
        <begin position="122"/>
        <end position="141"/>
    </location>
</feature>
<keyword evidence="6" id="KW-0408">Iron</keyword>
<dbReference type="InterPro" id="IPR023616">
    <property type="entry name" value="Cyt_c_oxase-like_su1_dom"/>
</dbReference>
<dbReference type="InterPro" id="IPR036927">
    <property type="entry name" value="Cyt_c_oxase-like_su1_sf"/>
</dbReference>
<feature type="domain" description="Cytochrome oxidase subunit I profile" evidence="8">
    <location>
        <begin position="19"/>
        <end position="528"/>
    </location>
</feature>
<keyword evidence="2 6" id="KW-0679">Respiratory chain</keyword>
<evidence type="ECO:0000256" key="5">
    <source>
        <dbReference type="ARBA" id="ARBA00023136"/>
    </source>
</evidence>
<evidence type="ECO:0000259" key="8">
    <source>
        <dbReference type="PROSITE" id="PS50855"/>
    </source>
</evidence>
<keyword evidence="6" id="KW-0479">Metal-binding</keyword>
<evidence type="ECO:0000256" key="7">
    <source>
        <dbReference type="SAM" id="Phobius"/>
    </source>
</evidence>
<feature type="transmembrane region" description="Helical" evidence="7">
    <location>
        <begin position="354"/>
        <end position="373"/>
    </location>
</feature>
<dbReference type="RefSeq" id="WP_285726046.1">
    <property type="nucleotide sequence ID" value="NZ_BSDD01000004.1"/>
</dbReference>
<evidence type="ECO:0000313" key="10">
    <source>
        <dbReference type="Proteomes" id="UP001165089"/>
    </source>
</evidence>
<keyword evidence="3 6" id="KW-0812">Transmembrane</keyword>
<dbReference type="PROSITE" id="PS00077">
    <property type="entry name" value="COX1_CUB"/>
    <property type="match status" value="1"/>
</dbReference>
<comment type="caution">
    <text evidence="9">The sequence shown here is derived from an EMBL/GenBank/DDBJ whole genome shotgun (WGS) entry which is preliminary data.</text>
</comment>
<protein>
    <submittedName>
        <fullName evidence="9">Cytochrome c oxidase subunit 1</fullName>
    </submittedName>
</protein>
<keyword evidence="5 7" id="KW-0472">Membrane</keyword>
<name>A0ABQ5Q880_9BACT</name>
<dbReference type="SUPFAM" id="SSF81442">
    <property type="entry name" value="Cytochrome c oxidase subunit I-like"/>
    <property type="match status" value="1"/>
</dbReference>
<feature type="transmembrane region" description="Helical" evidence="7">
    <location>
        <begin position="393"/>
        <end position="413"/>
    </location>
</feature>
<sequence length="540" mass="60409">MSTHATTVQPSYLEDTGARKGLMAWLTSTDHKRVGMLYLYSMISFFFVGVGIGFVMRLVQLTRFQNLITAETYNALFTVHGVIMIFLFVVPGLPAVFGNFFLPIMIGAKDVAFPRLNLASWYFYMSGAILAILSLFTGGGAPDTGWTFYVPFSMRTGTNVSLAVFAAFILGFSSMLTGINFITTIHRLRAPGMKWFRMPLFSWSLYATSWIQLLATPILAITLVLVILERAFGIGIFDPVKGGDPLLYQHLFWIYSHPAVYIMILPAMGAITEILPTFARRPIFGYKAIAFSSMSIAGVGSLVWAHHMFTSGLSSFSVMLFSLLTMIVAVPSAIKVFNWVSTLYKGSIDFQPPLLFALTFIFLFCIGGLTGVMQGALAINVHIHDTYFIVGHFHYVMFGGTGFAFFAALLYWFPKMFGKMYSKKAIYASWVPLFIGFNMLYFTMLVLGMMGMPRRYFHHLPQFNTGHEIATVGSWFLVLGLFMFFGTLVYASLKGEKAEDNPWGGVTLEWTIPSPPPVENFEEIPTITTDPYHFPQENEA</sequence>
<dbReference type="InterPro" id="IPR023615">
    <property type="entry name" value="Cyt_c_Oxase_su1_BS"/>
</dbReference>
<keyword evidence="10" id="KW-1185">Reference proteome</keyword>
<gene>
    <name evidence="9" type="primary">coxA</name>
    <name evidence="9" type="ORF">GETHPA_21660</name>
</gene>
<evidence type="ECO:0000256" key="3">
    <source>
        <dbReference type="ARBA" id="ARBA00022692"/>
    </source>
</evidence>
<evidence type="ECO:0000313" key="9">
    <source>
        <dbReference type="EMBL" id="GLH70633.1"/>
    </source>
</evidence>
<dbReference type="PRINTS" id="PR01165">
    <property type="entry name" value="CYCOXIDASEI"/>
</dbReference>
<keyword evidence="4 7" id="KW-1133">Transmembrane helix</keyword>
<feature type="transmembrane region" description="Helical" evidence="7">
    <location>
        <begin position="79"/>
        <end position="102"/>
    </location>
</feature>
<dbReference type="PANTHER" id="PTHR10422">
    <property type="entry name" value="CYTOCHROME C OXIDASE SUBUNIT 1"/>
    <property type="match status" value="1"/>
</dbReference>
<dbReference type="InterPro" id="IPR000883">
    <property type="entry name" value="Cyt_C_Oxase_1"/>
</dbReference>
<feature type="transmembrane region" description="Helical" evidence="7">
    <location>
        <begin position="203"/>
        <end position="228"/>
    </location>
</feature>
<keyword evidence="6" id="KW-0349">Heme</keyword>
<evidence type="ECO:0000256" key="2">
    <source>
        <dbReference type="ARBA" id="ARBA00022660"/>
    </source>
</evidence>
<reference evidence="9 10" key="1">
    <citation type="journal article" date="2023" name="Antonie Van Leeuwenhoek">
        <title>Mesoterricola silvestris gen. nov., sp. nov., Mesoterricola sediminis sp. nov., Geothrix oryzae sp. nov., Geothrix edaphica sp. nov., Geothrix rubra sp. nov., and Geothrix limicola sp. nov., six novel members of Acidobacteriota isolated from soils.</title>
        <authorList>
            <person name="Itoh H."/>
            <person name="Sugisawa Y."/>
            <person name="Mise K."/>
            <person name="Xu Z."/>
            <person name="Kuniyasu M."/>
            <person name="Ushijima N."/>
            <person name="Kawano K."/>
            <person name="Kobayashi E."/>
            <person name="Shiratori Y."/>
            <person name="Masuda Y."/>
            <person name="Senoo K."/>
        </authorList>
    </citation>
    <scope>NUCLEOTIDE SEQUENCE [LARGE SCALE GENOMIC DNA]</scope>
    <source>
        <strain evidence="9 10">Red803</strain>
    </source>
</reference>
<dbReference type="Proteomes" id="UP001165089">
    <property type="component" value="Unassembled WGS sequence"/>
</dbReference>
<keyword evidence="6" id="KW-0249">Electron transport</keyword>
<feature type="transmembrane region" description="Helical" evidence="7">
    <location>
        <begin position="283"/>
        <end position="304"/>
    </location>
</feature>
<feature type="transmembrane region" description="Helical" evidence="7">
    <location>
        <begin position="425"/>
        <end position="452"/>
    </location>
</feature>
<feature type="transmembrane region" description="Helical" evidence="7">
    <location>
        <begin position="37"/>
        <end position="59"/>
    </location>
</feature>
<feature type="transmembrane region" description="Helical" evidence="7">
    <location>
        <begin position="316"/>
        <end position="334"/>
    </location>
</feature>
<dbReference type="Pfam" id="PF00115">
    <property type="entry name" value="COX1"/>
    <property type="match status" value="1"/>
</dbReference>
<evidence type="ECO:0000256" key="6">
    <source>
        <dbReference type="RuleBase" id="RU000370"/>
    </source>
</evidence>
<feature type="transmembrane region" description="Helical" evidence="7">
    <location>
        <begin position="161"/>
        <end position="182"/>
    </location>
</feature>
<keyword evidence="6" id="KW-0813">Transport</keyword>
<organism evidence="9 10">
    <name type="scientific">Geothrix rubra</name>
    <dbReference type="NCBI Taxonomy" id="2927977"/>
    <lineage>
        <taxon>Bacteria</taxon>
        <taxon>Pseudomonadati</taxon>
        <taxon>Acidobacteriota</taxon>
        <taxon>Holophagae</taxon>
        <taxon>Holophagales</taxon>
        <taxon>Holophagaceae</taxon>
        <taxon>Geothrix</taxon>
    </lineage>
</organism>
<dbReference type="Gene3D" id="1.20.210.10">
    <property type="entry name" value="Cytochrome c oxidase-like, subunit I domain"/>
    <property type="match status" value="1"/>
</dbReference>
<feature type="transmembrane region" description="Helical" evidence="7">
    <location>
        <begin position="248"/>
        <end position="271"/>
    </location>
</feature>